<sequence length="131" mass="15195">MYFKALTSSVVTLLLERNSGNERKPHLPVESCRPGLWPTLLKQLASLVRMDEPHGMHCCEVFIHADARRRRRGKIGGRRFSGRAWFASRVARLPLPTRSSKPFREEWLKKIMITSDIIRCIIILQTREILS</sequence>
<evidence type="ECO:0000313" key="1">
    <source>
        <dbReference type="EMBL" id="GIX80109.1"/>
    </source>
</evidence>
<reference evidence="1 2" key="1">
    <citation type="submission" date="2021-06" db="EMBL/GenBank/DDBJ databases">
        <title>Caerostris extrusa draft genome.</title>
        <authorList>
            <person name="Kono N."/>
            <person name="Arakawa K."/>
        </authorList>
    </citation>
    <scope>NUCLEOTIDE SEQUENCE [LARGE SCALE GENOMIC DNA]</scope>
</reference>
<accession>A0AAV4N5X5</accession>
<dbReference type="EMBL" id="BPLR01020569">
    <property type="protein sequence ID" value="GIX80109.1"/>
    <property type="molecule type" value="Genomic_DNA"/>
</dbReference>
<gene>
    <name evidence="1" type="ORF">CEXT_104141</name>
</gene>
<comment type="caution">
    <text evidence="1">The sequence shown here is derived from an EMBL/GenBank/DDBJ whole genome shotgun (WGS) entry which is preliminary data.</text>
</comment>
<organism evidence="1 2">
    <name type="scientific">Caerostris extrusa</name>
    <name type="common">Bark spider</name>
    <name type="synonym">Caerostris bankana</name>
    <dbReference type="NCBI Taxonomy" id="172846"/>
    <lineage>
        <taxon>Eukaryota</taxon>
        <taxon>Metazoa</taxon>
        <taxon>Ecdysozoa</taxon>
        <taxon>Arthropoda</taxon>
        <taxon>Chelicerata</taxon>
        <taxon>Arachnida</taxon>
        <taxon>Araneae</taxon>
        <taxon>Araneomorphae</taxon>
        <taxon>Entelegynae</taxon>
        <taxon>Araneoidea</taxon>
        <taxon>Araneidae</taxon>
        <taxon>Caerostris</taxon>
    </lineage>
</organism>
<keyword evidence="2" id="KW-1185">Reference proteome</keyword>
<evidence type="ECO:0000313" key="2">
    <source>
        <dbReference type="Proteomes" id="UP001054945"/>
    </source>
</evidence>
<name>A0AAV4N5X5_CAEEX</name>
<protein>
    <submittedName>
        <fullName evidence="1">Uncharacterized protein</fullName>
    </submittedName>
</protein>
<dbReference type="AlphaFoldDB" id="A0AAV4N5X5"/>
<dbReference type="Proteomes" id="UP001054945">
    <property type="component" value="Unassembled WGS sequence"/>
</dbReference>
<proteinExistence type="predicted"/>